<reference evidence="2 3" key="1">
    <citation type="submission" date="2020-01" db="EMBL/GenBank/DDBJ databases">
        <title>Draft Genome Sequence of Vibrio sp. strain OCN044, Isolated from a Healthy Coral at Palmyra Atoll.</title>
        <authorList>
            <person name="Videau P."/>
            <person name="Loughran R."/>
            <person name="Esquivel A."/>
            <person name="Deadmond M."/>
            <person name="Paddock B.E."/>
            <person name="Saw J.H."/>
            <person name="Ushijima B."/>
        </authorList>
    </citation>
    <scope>NUCLEOTIDE SEQUENCE [LARGE SCALE GENOMIC DNA]</scope>
    <source>
        <strain evidence="2 3">OCN044</strain>
    </source>
</reference>
<gene>
    <name evidence="2" type="ORF">GTG28_20900</name>
</gene>
<protein>
    <submittedName>
        <fullName evidence="2">Uncharacterized protein</fullName>
    </submittedName>
</protein>
<dbReference type="Proteomes" id="UP000478571">
    <property type="component" value="Unassembled WGS sequence"/>
</dbReference>
<name>A0A6L8LZV0_9VIBR</name>
<dbReference type="AlphaFoldDB" id="A0A6L8LZV0"/>
<accession>A0A6L8LZV0</accession>
<keyword evidence="3" id="KW-1185">Reference proteome</keyword>
<sequence length="164" mass="19253">MVENELKRIIQEEKSLSAEEKLHKALERLLAGKPLRTKAKGLLTLNKINNEAGLGHSYIHKFKKFMDDVAEDAIETYNNPEVSKPDTPDLSENVVETEDISEIEKLREELKHQIDLKKEYRKERNELLAINDELEVLNKSLMFRVYELQQEIEGELIEYEHHKK</sequence>
<dbReference type="RefSeq" id="WP_160933224.1">
    <property type="nucleotide sequence ID" value="NZ_WWEU01000018.1"/>
</dbReference>
<evidence type="ECO:0000313" key="2">
    <source>
        <dbReference type="EMBL" id="MYM61664.1"/>
    </source>
</evidence>
<organism evidence="2 3">
    <name type="scientific">Vibrio tetraodonis subsp. pristinus</name>
    <dbReference type="NCBI Taxonomy" id="2695891"/>
    <lineage>
        <taxon>Bacteria</taxon>
        <taxon>Pseudomonadati</taxon>
        <taxon>Pseudomonadota</taxon>
        <taxon>Gammaproteobacteria</taxon>
        <taxon>Vibrionales</taxon>
        <taxon>Vibrionaceae</taxon>
        <taxon>Vibrio</taxon>
    </lineage>
</organism>
<feature type="coiled-coil region" evidence="1">
    <location>
        <begin position="103"/>
        <end position="140"/>
    </location>
</feature>
<keyword evidence="1" id="KW-0175">Coiled coil</keyword>
<evidence type="ECO:0000313" key="3">
    <source>
        <dbReference type="Proteomes" id="UP000478571"/>
    </source>
</evidence>
<dbReference type="EMBL" id="WWEU01000018">
    <property type="protein sequence ID" value="MYM61664.1"/>
    <property type="molecule type" value="Genomic_DNA"/>
</dbReference>
<proteinExistence type="predicted"/>
<evidence type="ECO:0000256" key="1">
    <source>
        <dbReference type="SAM" id="Coils"/>
    </source>
</evidence>
<comment type="caution">
    <text evidence="2">The sequence shown here is derived from an EMBL/GenBank/DDBJ whole genome shotgun (WGS) entry which is preliminary data.</text>
</comment>